<dbReference type="RefSeq" id="WP_243361423.1">
    <property type="nucleotide sequence ID" value="NZ_JALGBH010000002.1"/>
</dbReference>
<gene>
    <name evidence="4" type="ORF">MMF97_08320</name>
</gene>
<dbReference type="CDD" id="cd04458">
    <property type="entry name" value="CSP_CDS"/>
    <property type="match status" value="1"/>
</dbReference>
<evidence type="ECO:0000313" key="5">
    <source>
        <dbReference type="Proteomes" id="UP001165460"/>
    </source>
</evidence>
<accession>A0ABS9ZWM8</accession>
<dbReference type="SMART" id="SM00357">
    <property type="entry name" value="CSP"/>
    <property type="match status" value="1"/>
</dbReference>
<dbReference type="Gene3D" id="2.40.50.140">
    <property type="entry name" value="Nucleic acid-binding proteins"/>
    <property type="match status" value="1"/>
</dbReference>
<dbReference type="InterPro" id="IPR011129">
    <property type="entry name" value="CSD"/>
</dbReference>
<proteinExistence type="predicted"/>
<comment type="subcellular location">
    <subcellularLocation>
        <location evidence="1">Cytoplasm</location>
    </subcellularLocation>
</comment>
<evidence type="ECO:0000313" key="4">
    <source>
        <dbReference type="EMBL" id="MCJ0742712.1"/>
    </source>
</evidence>
<name>A0ABS9ZWM8_9SPHI</name>
<dbReference type="InterPro" id="IPR012340">
    <property type="entry name" value="NA-bd_OB-fold"/>
</dbReference>
<dbReference type="InterPro" id="IPR019844">
    <property type="entry name" value="CSD_CS"/>
</dbReference>
<evidence type="ECO:0000256" key="2">
    <source>
        <dbReference type="SAM" id="MobiDB-lite"/>
    </source>
</evidence>
<organism evidence="4 5">
    <name type="scientific">Pedobacter montanisoli</name>
    <dbReference type="NCBI Taxonomy" id="2923277"/>
    <lineage>
        <taxon>Bacteria</taxon>
        <taxon>Pseudomonadati</taxon>
        <taxon>Bacteroidota</taxon>
        <taxon>Sphingobacteriia</taxon>
        <taxon>Sphingobacteriales</taxon>
        <taxon>Sphingobacteriaceae</taxon>
        <taxon>Pedobacter</taxon>
    </lineage>
</organism>
<evidence type="ECO:0000256" key="1">
    <source>
        <dbReference type="RuleBase" id="RU000408"/>
    </source>
</evidence>
<dbReference type="SUPFAM" id="SSF50249">
    <property type="entry name" value="Nucleic acid-binding proteins"/>
    <property type="match status" value="1"/>
</dbReference>
<dbReference type="Proteomes" id="UP001165460">
    <property type="component" value="Unassembled WGS sequence"/>
</dbReference>
<reference evidence="4" key="1">
    <citation type="submission" date="2022-03" db="EMBL/GenBank/DDBJ databases">
        <authorList>
            <person name="Woo C.Y."/>
        </authorList>
    </citation>
    <scope>NUCLEOTIDE SEQUENCE</scope>
    <source>
        <strain evidence="4">CYS-01</strain>
    </source>
</reference>
<keyword evidence="5" id="KW-1185">Reference proteome</keyword>
<dbReference type="PROSITE" id="PS51857">
    <property type="entry name" value="CSD_2"/>
    <property type="match status" value="1"/>
</dbReference>
<sequence>MSESFAKKEKTKKKAKKKQDKALKMMNRKSSNTQSKTFEDMLAYVDENGNISDKPSTTSVKKEIDVNDIVLGAAVRTPEEVQLSGTVLFYDEIKGYGFIAVDRTEERIFVHNSALSESIKQKDKVLFEKEKTPRGFSAVMVKKVK</sequence>
<feature type="region of interest" description="Disordered" evidence="2">
    <location>
        <begin position="1"/>
        <end position="33"/>
    </location>
</feature>
<feature type="compositionally biased region" description="Basic residues" evidence="2">
    <location>
        <begin position="9"/>
        <end position="19"/>
    </location>
</feature>
<evidence type="ECO:0000259" key="3">
    <source>
        <dbReference type="PROSITE" id="PS51857"/>
    </source>
</evidence>
<comment type="caution">
    <text evidence="4">The sequence shown here is derived from an EMBL/GenBank/DDBJ whole genome shotgun (WGS) entry which is preliminary data.</text>
</comment>
<dbReference type="EMBL" id="JALGBH010000002">
    <property type="protein sequence ID" value="MCJ0742712.1"/>
    <property type="molecule type" value="Genomic_DNA"/>
</dbReference>
<dbReference type="PROSITE" id="PS00352">
    <property type="entry name" value="CSD_1"/>
    <property type="match status" value="1"/>
</dbReference>
<dbReference type="Pfam" id="PF00313">
    <property type="entry name" value="CSD"/>
    <property type="match status" value="1"/>
</dbReference>
<feature type="domain" description="CSD" evidence="3">
    <location>
        <begin position="82"/>
        <end position="143"/>
    </location>
</feature>
<protein>
    <submittedName>
        <fullName evidence="4">Cold shock domain-containing protein</fullName>
    </submittedName>
</protein>
<dbReference type="InterPro" id="IPR002059">
    <property type="entry name" value="CSP_DNA-bd"/>
</dbReference>